<reference evidence="3 4" key="1">
    <citation type="submission" date="2019-05" db="EMBL/GenBank/DDBJ databases">
        <title>Genome of Alcanivorax gelatiniphagus, an oil degrading marine bacteria.</title>
        <authorList>
            <person name="Kwon K.K."/>
        </authorList>
    </citation>
    <scope>NUCLEOTIDE SEQUENCE [LARGE SCALE GENOMIC DNA]</scope>
    <source>
        <strain evidence="3 4">MEBiC 08158</strain>
    </source>
</reference>
<proteinExistence type="inferred from homology"/>
<accession>A0ABY2XL83</accession>
<dbReference type="SUPFAM" id="SSF143011">
    <property type="entry name" value="RelE-like"/>
    <property type="match status" value="1"/>
</dbReference>
<name>A0ABY2XL83_9GAMM</name>
<dbReference type="InterPro" id="IPR007712">
    <property type="entry name" value="RelE/ParE_toxin"/>
</dbReference>
<keyword evidence="4" id="KW-1185">Reference proteome</keyword>
<dbReference type="InterPro" id="IPR035093">
    <property type="entry name" value="RelE/ParE_toxin_dom_sf"/>
</dbReference>
<sequence>MVYPVTWSPAALNDLRGIADYIAEDSPFYAEAVVNKIIEVSDTLAEHPNRGRIVPDWGLPDVRERFIYSYRLIYRVAEDEVAVLAVIHGRRRLDDSDASLVE</sequence>
<keyword evidence="2" id="KW-1277">Toxin-antitoxin system</keyword>
<dbReference type="Proteomes" id="UP000739180">
    <property type="component" value="Unassembled WGS sequence"/>
</dbReference>
<dbReference type="Gene3D" id="3.30.2310.20">
    <property type="entry name" value="RelE-like"/>
    <property type="match status" value="1"/>
</dbReference>
<dbReference type="EMBL" id="VCQT01000028">
    <property type="protein sequence ID" value="TMW12895.1"/>
    <property type="molecule type" value="Genomic_DNA"/>
</dbReference>
<comment type="caution">
    <text evidence="3">The sequence shown here is derived from an EMBL/GenBank/DDBJ whole genome shotgun (WGS) entry which is preliminary data.</text>
</comment>
<dbReference type="PANTHER" id="PTHR33755">
    <property type="entry name" value="TOXIN PARE1-RELATED"/>
    <property type="match status" value="1"/>
</dbReference>
<evidence type="ECO:0000313" key="4">
    <source>
        <dbReference type="Proteomes" id="UP000739180"/>
    </source>
</evidence>
<evidence type="ECO:0000313" key="3">
    <source>
        <dbReference type="EMBL" id="TMW12895.1"/>
    </source>
</evidence>
<dbReference type="NCBIfam" id="TIGR02385">
    <property type="entry name" value="RelE_StbE"/>
    <property type="match status" value="1"/>
</dbReference>
<comment type="similarity">
    <text evidence="1">Belongs to the RelE toxin family.</text>
</comment>
<evidence type="ECO:0000256" key="2">
    <source>
        <dbReference type="ARBA" id="ARBA00022649"/>
    </source>
</evidence>
<dbReference type="RefSeq" id="WP_138772296.1">
    <property type="nucleotide sequence ID" value="NZ_JBHSSX010000285.1"/>
</dbReference>
<dbReference type="Pfam" id="PF05016">
    <property type="entry name" value="ParE_toxin"/>
    <property type="match status" value="1"/>
</dbReference>
<dbReference type="PANTHER" id="PTHR33755:SF5">
    <property type="entry name" value="TYPE II TOXIN-ANTITOXIN SYSTEM RELE_PARE FAMILY TOXIN"/>
    <property type="match status" value="1"/>
</dbReference>
<protein>
    <submittedName>
        <fullName evidence="3">Type II toxin-antitoxin system RelE/ParE family toxin</fullName>
    </submittedName>
</protein>
<gene>
    <name evidence="3" type="ORF">FGS76_08970</name>
</gene>
<evidence type="ECO:0000256" key="1">
    <source>
        <dbReference type="ARBA" id="ARBA00006226"/>
    </source>
</evidence>
<organism evidence="3 4">
    <name type="scientific">Alloalcanivorax gelatiniphagus</name>
    <dbReference type="NCBI Taxonomy" id="1194167"/>
    <lineage>
        <taxon>Bacteria</taxon>
        <taxon>Pseudomonadati</taxon>
        <taxon>Pseudomonadota</taxon>
        <taxon>Gammaproteobacteria</taxon>
        <taxon>Oceanospirillales</taxon>
        <taxon>Alcanivoracaceae</taxon>
        <taxon>Alloalcanivorax</taxon>
    </lineage>
</organism>
<dbReference type="InterPro" id="IPR051803">
    <property type="entry name" value="TA_system_RelE-like_toxin"/>
</dbReference>